<feature type="region of interest" description="Disordered" evidence="1">
    <location>
        <begin position="368"/>
        <end position="497"/>
    </location>
</feature>
<sequence length="534" mass="55998">SDGLPPPRPRAWSSQTAGWRAGGERKGQKVETGGKPRQGHCCLLREATRLALGARPPAIKTLAGRASAARSRPRRRRAGSAAEPVRREQRLGVPAPEPAGRGGRAAPPRRAQDRGRLRRQRHEEPAPGPAVAAAAGEGGGLARRGAVRAEGEDAGGGRGAPAPAAERGRPALAPEAAAAGGGAVAGGGGGDAVAPGRGGRGRGLHGEAALEAEGVGALEQQQVPGAAELVRAGRRDLGRRGGVGRDRVEEEEVVEAGPHPPRRAVERRRDGRRERDGGAAERAGGVRAEPDVDAVGVEGVRAQRQRAELVAVRELEQAHGALPGRPRPARRRQVLRRGQRLDGGGVEAAVGREGVVVVVVGGEGREGAVAAAAARGGGGEGAAARSHEQPQPAPAPPPPRRAEHPAHQARVQHHQQRRAHHRQHRDERRAQAPARPPLAARERLRRGTWAGTRRRARGGHERRRVGRRRRMAGVARERRGGRRRGRGRRPAGRAHGGLAAVPACLPVGVSVRRRSVRGRRRLRAHGAAAEAAAS</sequence>
<feature type="region of interest" description="Disordered" evidence="1">
    <location>
        <begin position="54"/>
        <end position="290"/>
    </location>
</feature>
<dbReference type="Proteomes" id="UP000823388">
    <property type="component" value="Chromosome 3N"/>
</dbReference>
<keyword evidence="3" id="KW-1185">Reference proteome</keyword>
<feature type="compositionally biased region" description="Basic residues" evidence="1">
    <location>
        <begin position="452"/>
        <end position="471"/>
    </location>
</feature>
<comment type="caution">
    <text evidence="2">The sequence shown here is derived from an EMBL/GenBank/DDBJ whole genome shotgun (WGS) entry which is preliminary data.</text>
</comment>
<feature type="compositionally biased region" description="Gly residues" evidence="1">
    <location>
        <begin position="179"/>
        <end position="191"/>
    </location>
</feature>
<accession>A0A8T0UD05</accession>
<feature type="non-terminal residue" evidence="2">
    <location>
        <position position="534"/>
    </location>
</feature>
<reference evidence="2" key="1">
    <citation type="submission" date="2020-05" db="EMBL/GenBank/DDBJ databases">
        <title>WGS assembly of Panicum virgatum.</title>
        <authorList>
            <person name="Lovell J.T."/>
            <person name="Jenkins J."/>
            <person name="Shu S."/>
            <person name="Juenger T.E."/>
            <person name="Schmutz J."/>
        </authorList>
    </citation>
    <scope>NUCLEOTIDE SEQUENCE</scope>
    <source>
        <strain evidence="2">AP13</strain>
    </source>
</reference>
<feature type="compositionally biased region" description="Basic and acidic residues" evidence="1">
    <location>
        <begin position="110"/>
        <end position="125"/>
    </location>
</feature>
<feature type="region of interest" description="Disordered" evidence="1">
    <location>
        <begin position="1"/>
        <end position="38"/>
    </location>
</feature>
<feature type="compositionally biased region" description="Basic residues" evidence="1">
    <location>
        <begin position="327"/>
        <end position="338"/>
    </location>
</feature>
<feature type="compositionally biased region" description="Basic and acidic residues" evidence="1">
    <location>
        <begin position="231"/>
        <end position="248"/>
    </location>
</feature>
<gene>
    <name evidence="2" type="ORF">PVAP13_3NG300103</name>
</gene>
<feature type="compositionally biased region" description="Basic residues" evidence="1">
    <location>
        <begin position="410"/>
        <end position="423"/>
    </location>
</feature>
<feature type="compositionally biased region" description="Basic residues" evidence="1">
    <location>
        <begin position="479"/>
        <end position="492"/>
    </location>
</feature>
<dbReference type="AlphaFoldDB" id="A0A8T0UD05"/>
<feature type="region of interest" description="Disordered" evidence="1">
    <location>
        <begin position="318"/>
        <end position="338"/>
    </location>
</feature>
<name>A0A8T0UD05_PANVG</name>
<feature type="compositionally biased region" description="Basic and acidic residues" evidence="1">
    <location>
        <begin position="263"/>
        <end position="279"/>
    </location>
</feature>
<feature type="compositionally biased region" description="Low complexity" evidence="1">
    <location>
        <begin position="206"/>
        <end position="219"/>
    </location>
</feature>
<dbReference type="EMBL" id="CM029042">
    <property type="protein sequence ID" value="KAG2621901.1"/>
    <property type="molecule type" value="Genomic_DNA"/>
</dbReference>
<proteinExistence type="predicted"/>
<protein>
    <submittedName>
        <fullName evidence="2">Uncharacterized protein</fullName>
    </submittedName>
</protein>
<feature type="compositionally biased region" description="Low complexity" evidence="1">
    <location>
        <begin position="160"/>
        <end position="178"/>
    </location>
</feature>
<evidence type="ECO:0000313" key="3">
    <source>
        <dbReference type="Proteomes" id="UP000823388"/>
    </source>
</evidence>
<evidence type="ECO:0000313" key="2">
    <source>
        <dbReference type="EMBL" id="KAG2621901.1"/>
    </source>
</evidence>
<feature type="non-terminal residue" evidence="2">
    <location>
        <position position="1"/>
    </location>
</feature>
<feature type="compositionally biased region" description="Basic and acidic residues" evidence="1">
    <location>
        <begin position="22"/>
        <end position="34"/>
    </location>
</feature>
<evidence type="ECO:0000256" key="1">
    <source>
        <dbReference type="SAM" id="MobiDB-lite"/>
    </source>
</evidence>
<organism evidence="2 3">
    <name type="scientific">Panicum virgatum</name>
    <name type="common">Blackwell switchgrass</name>
    <dbReference type="NCBI Taxonomy" id="38727"/>
    <lineage>
        <taxon>Eukaryota</taxon>
        <taxon>Viridiplantae</taxon>
        <taxon>Streptophyta</taxon>
        <taxon>Embryophyta</taxon>
        <taxon>Tracheophyta</taxon>
        <taxon>Spermatophyta</taxon>
        <taxon>Magnoliopsida</taxon>
        <taxon>Liliopsida</taxon>
        <taxon>Poales</taxon>
        <taxon>Poaceae</taxon>
        <taxon>PACMAD clade</taxon>
        <taxon>Panicoideae</taxon>
        <taxon>Panicodae</taxon>
        <taxon>Paniceae</taxon>
        <taxon>Panicinae</taxon>
        <taxon>Panicum</taxon>
        <taxon>Panicum sect. Hiantes</taxon>
    </lineage>
</organism>